<evidence type="ECO:0000313" key="4">
    <source>
        <dbReference type="EMBL" id="MFC7667706.1"/>
    </source>
</evidence>
<gene>
    <name evidence="4" type="ORF">ACFQT0_10155</name>
</gene>
<dbReference type="Gene3D" id="2.60.40.10">
    <property type="entry name" value="Immunoglobulins"/>
    <property type="match status" value="1"/>
</dbReference>
<dbReference type="PANTHER" id="PTHR42732">
    <property type="entry name" value="BETA-GALACTOSIDASE"/>
    <property type="match status" value="1"/>
</dbReference>
<name>A0ABW2U6M9_9BACT</name>
<dbReference type="InterPro" id="IPR051913">
    <property type="entry name" value="GH2_Domain-Containing"/>
</dbReference>
<dbReference type="RefSeq" id="WP_380202446.1">
    <property type="nucleotide sequence ID" value="NZ_JBHTEK010000001.1"/>
</dbReference>
<dbReference type="PANTHER" id="PTHR42732:SF1">
    <property type="entry name" value="BETA-MANNOSIDASE"/>
    <property type="match status" value="1"/>
</dbReference>
<dbReference type="Pfam" id="PF11721">
    <property type="entry name" value="Malectin"/>
    <property type="match status" value="1"/>
</dbReference>
<evidence type="ECO:0000313" key="5">
    <source>
        <dbReference type="Proteomes" id="UP001596513"/>
    </source>
</evidence>
<feature type="compositionally biased region" description="Low complexity" evidence="1">
    <location>
        <begin position="316"/>
        <end position="332"/>
    </location>
</feature>
<feature type="region of interest" description="Disordered" evidence="1">
    <location>
        <begin position="219"/>
        <end position="238"/>
    </location>
</feature>
<sequence length="340" mass="38356">MLNGGPFSEDRFTQLMEQKVRLAESAKDQTAGHFFWLLTSHDNPGRVQGGEGQRELDRIGPVNYKGLLTPWEEPTDAFYMFRANYAPKEKEPMVYIASHTWPDRWLTPGRKDSLTVYSNCDEVELFNDVKAASLGRKTRAGVGTHFQWDGVDIKYNVLYAVGYVGGKAVAKDYIVLHHLPKAPGFDAFLADAQPITQPQPNYNYLYRVNCGGPEYVDRHGSTWQADQPRPNPQAWGSESWTQDFPGLSPFFASQRRTHDPIAGTTDWPMFQSFRYGREKLRYYFPVPNGEYLVELYFVEPWLGTGGDWTAPAGGCSTWPSTGKPSSKTSTSGRKPATTTR</sequence>
<feature type="domain" description="DUF4982" evidence="3">
    <location>
        <begin position="109"/>
        <end position="170"/>
    </location>
</feature>
<dbReference type="Pfam" id="PF16355">
    <property type="entry name" value="DUF4982"/>
    <property type="match status" value="1"/>
</dbReference>
<keyword evidence="5" id="KW-1185">Reference proteome</keyword>
<proteinExistence type="predicted"/>
<feature type="domain" description="Malectin" evidence="2">
    <location>
        <begin position="205"/>
        <end position="299"/>
    </location>
</feature>
<evidence type="ECO:0000259" key="3">
    <source>
        <dbReference type="Pfam" id="PF16355"/>
    </source>
</evidence>
<dbReference type="InterPro" id="IPR021720">
    <property type="entry name" value="Malectin_dom"/>
</dbReference>
<feature type="region of interest" description="Disordered" evidence="1">
    <location>
        <begin position="313"/>
        <end position="340"/>
    </location>
</feature>
<dbReference type="Gene3D" id="2.60.120.430">
    <property type="entry name" value="Galactose-binding lectin"/>
    <property type="match status" value="1"/>
</dbReference>
<evidence type="ECO:0000259" key="2">
    <source>
        <dbReference type="Pfam" id="PF11721"/>
    </source>
</evidence>
<dbReference type="Proteomes" id="UP001596513">
    <property type="component" value="Unassembled WGS sequence"/>
</dbReference>
<accession>A0ABW2U6M9</accession>
<reference evidence="5" key="1">
    <citation type="journal article" date="2019" name="Int. J. Syst. Evol. Microbiol.">
        <title>The Global Catalogue of Microorganisms (GCM) 10K type strain sequencing project: providing services to taxonomists for standard genome sequencing and annotation.</title>
        <authorList>
            <consortium name="The Broad Institute Genomics Platform"/>
            <consortium name="The Broad Institute Genome Sequencing Center for Infectious Disease"/>
            <person name="Wu L."/>
            <person name="Ma J."/>
        </authorList>
    </citation>
    <scope>NUCLEOTIDE SEQUENCE [LARGE SCALE GENOMIC DNA]</scope>
    <source>
        <strain evidence="5">JCM 19635</strain>
    </source>
</reference>
<dbReference type="EMBL" id="JBHTEK010000001">
    <property type="protein sequence ID" value="MFC7667706.1"/>
    <property type="molecule type" value="Genomic_DNA"/>
</dbReference>
<comment type="caution">
    <text evidence="4">The sequence shown here is derived from an EMBL/GenBank/DDBJ whole genome shotgun (WGS) entry which is preliminary data.</text>
</comment>
<evidence type="ECO:0000256" key="1">
    <source>
        <dbReference type="SAM" id="MobiDB-lite"/>
    </source>
</evidence>
<organism evidence="4 5">
    <name type="scientific">Hymenobacter humi</name>
    <dbReference type="NCBI Taxonomy" id="1411620"/>
    <lineage>
        <taxon>Bacteria</taxon>
        <taxon>Pseudomonadati</taxon>
        <taxon>Bacteroidota</taxon>
        <taxon>Cytophagia</taxon>
        <taxon>Cytophagales</taxon>
        <taxon>Hymenobacteraceae</taxon>
        <taxon>Hymenobacter</taxon>
    </lineage>
</organism>
<dbReference type="InterPro" id="IPR032311">
    <property type="entry name" value="DUF4982"/>
</dbReference>
<dbReference type="InterPro" id="IPR013783">
    <property type="entry name" value="Ig-like_fold"/>
</dbReference>
<protein>
    <submittedName>
        <fullName evidence="4">Malectin domain-containing carbohydrate-binding protein</fullName>
    </submittedName>
</protein>
<dbReference type="Gene3D" id="3.20.20.80">
    <property type="entry name" value="Glycosidases"/>
    <property type="match status" value="1"/>
</dbReference>